<evidence type="ECO:0000256" key="13">
    <source>
        <dbReference type="ARBA" id="ARBA00033392"/>
    </source>
</evidence>
<evidence type="ECO:0000256" key="16">
    <source>
        <dbReference type="PIRSR" id="PIRSR000386-1"/>
    </source>
</evidence>
<comment type="similarity">
    <text evidence="3 15 17">Belongs to the RNA methyltransferase TrmD family.</text>
</comment>
<keyword evidence="9 15" id="KW-0808">Transferase</keyword>
<dbReference type="Gene3D" id="1.10.1270.20">
    <property type="entry name" value="tRNA(m1g37)methyltransferase, domain 2"/>
    <property type="match status" value="1"/>
</dbReference>
<keyword evidence="8 15" id="KW-0489">Methyltransferase</keyword>
<dbReference type="EMBL" id="JSWE01000092">
    <property type="protein sequence ID" value="KIE05673.1"/>
    <property type="molecule type" value="Genomic_DNA"/>
</dbReference>
<evidence type="ECO:0000256" key="5">
    <source>
        <dbReference type="ARBA" id="ARBA00012807"/>
    </source>
</evidence>
<dbReference type="PANTHER" id="PTHR46417">
    <property type="entry name" value="TRNA (GUANINE-N(1)-)-METHYLTRANSFERASE"/>
    <property type="match status" value="1"/>
</dbReference>
<evidence type="ECO:0000313" key="20">
    <source>
        <dbReference type="Proteomes" id="UP000031258"/>
    </source>
</evidence>
<dbReference type="Pfam" id="PF01746">
    <property type="entry name" value="tRNA_m1G_MT"/>
    <property type="match status" value="1"/>
</dbReference>
<evidence type="ECO:0000256" key="14">
    <source>
        <dbReference type="ARBA" id="ARBA00047783"/>
    </source>
</evidence>
<gene>
    <name evidence="19" type="primary">trmD_2</name>
    <name evidence="15" type="synonym">trmD</name>
    <name evidence="19" type="ORF">NF27_DP02170</name>
</gene>
<evidence type="ECO:0000256" key="6">
    <source>
        <dbReference type="ARBA" id="ARBA00014679"/>
    </source>
</evidence>
<dbReference type="Proteomes" id="UP000031258">
    <property type="component" value="Unassembled WGS sequence"/>
</dbReference>
<dbReference type="GO" id="GO:0002939">
    <property type="term" value="P:tRNA N1-guanine methylation"/>
    <property type="evidence" value="ECO:0007669"/>
    <property type="project" value="TreeGrafter"/>
</dbReference>
<accession>A0A0C1QNP6</accession>
<keyword evidence="7 15" id="KW-0963">Cytoplasm</keyword>
<comment type="catalytic activity">
    <reaction evidence="14 15 17">
        <text>guanosine(37) in tRNA + S-adenosyl-L-methionine = N(1)-methylguanosine(37) in tRNA + S-adenosyl-L-homocysteine + H(+)</text>
        <dbReference type="Rhea" id="RHEA:36899"/>
        <dbReference type="Rhea" id="RHEA-COMP:10145"/>
        <dbReference type="Rhea" id="RHEA-COMP:10147"/>
        <dbReference type="ChEBI" id="CHEBI:15378"/>
        <dbReference type="ChEBI" id="CHEBI:57856"/>
        <dbReference type="ChEBI" id="CHEBI:59789"/>
        <dbReference type="ChEBI" id="CHEBI:73542"/>
        <dbReference type="ChEBI" id="CHEBI:74269"/>
        <dbReference type="EC" id="2.1.1.228"/>
    </reaction>
</comment>
<keyword evidence="20" id="KW-1185">Reference proteome</keyword>
<keyword evidence="11 15" id="KW-0819">tRNA processing</keyword>
<evidence type="ECO:0000256" key="4">
    <source>
        <dbReference type="ARBA" id="ARBA00011738"/>
    </source>
</evidence>
<evidence type="ECO:0000313" key="19">
    <source>
        <dbReference type="EMBL" id="KIE05673.1"/>
    </source>
</evidence>
<feature type="binding site" evidence="15 16">
    <location>
        <position position="125"/>
    </location>
    <ligand>
        <name>S-adenosyl-L-methionine</name>
        <dbReference type="ChEBI" id="CHEBI:59789"/>
    </ligand>
</feature>
<dbReference type="InterPro" id="IPR002649">
    <property type="entry name" value="tRNA_m1G_MeTrfase_TrmD"/>
</dbReference>
<evidence type="ECO:0000256" key="2">
    <source>
        <dbReference type="ARBA" id="ARBA00004496"/>
    </source>
</evidence>
<dbReference type="AlphaFoldDB" id="A0A0C1QNP6"/>
<evidence type="ECO:0000256" key="1">
    <source>
        <dbReference type="ARBA" id="ARBA00002634"/>
    </source>
</evidence>
<sequence>MQLQNRESLSAVWKVSILTLFPGIYPGALNSSIIGNALEAGIWGLDVYNIRDFAHDKHKTVDDTTYGGGAGLVIKPDIMGAAIDSCFISNNKPIYYLTPRGKVFNQKIAKEIISEHSSGINIICGRYEGIDERIFTEYNIAEISMGDYVVSSGDIALFPLIDCCVRLLPGVLEKSEALDNESFGAGKFENLLEYPHFTKPSNWRGHEVPDVLLSGNHQEIEKWRLKQAEIKTKNARSDLWNQYIKGEKK</sequence>
<dbReference type="RefSeq" id="WP_039455991.1">
    <property type="nucleotide sequence ID" value="NZ_JSWE01000092.1"/>
</dbReference>
<comment type="subcellular location">
    <subcellularLocation>
        <location evidence="2 15 17">Cytoplasm</location>
    </subcellularLocation>
</comment>
<dbReference type="InterPro" id="IPR029026">
    <property type="entry name" value="tRNA_m1G_MTases_N"/>
</dbReference>
<evidence type="ECO:0000256" key="9">
    <source>
        <dbReference type="ARBA" id="ARBA00022679"/>
    </source>
</evidence>
<keyword evidence="10 15" id="KW-0949">S-adenosyl-L-methionine</keyword>
<evidence type="ECO:0000256" key="17">
    <source>
        <dbReference type="RuleBase" id="RU003464"/>
    </source>
</evidence>
<protein>
    <recommendedName>
        <fullName evidence="6 15">tRNA (guanine-N(1)-)-methyltransferase</fullName>
        <ecNumber evidence="5 15">2.1.1.228</ecNumber>
    </recommendedName>
    <alternativeName>
        <fullName evidence="12 15">M1G-methyltransferase</fullName>
    </alternativeName>
    <alternativeName>
        <fullName evidence="13 15">tRNA [GM37] methyltransferase</fullName>
    </alternativeName>
</protein>
<dbReference type="CDD" id="cd18080">
    <property type="entry name" value="TrmD-like"/>
    <property type="match status" value="1"/>
</dbReference>
<reference evidence="19 20" key="1">
    <citation type="submission" date="2014-11" db="EMBL/GenBank/DDBJ databases">
        <title>A Rickettsiales Symbiont of Amoebae With Ancient Features.</title>
        <authorList>
            <person name="Schulz F."/>
            <person name="Martijn J."/>
            <person name="Wascher F."/>
            <person name="Kostanjsek R."/>
            <person name="Ettema T.J."/>
            <person name="Horn M."/>
        </authorList>
    </citation>
    <scope>NUCLEOTIDE SEQUENCE [LARGE SCALE GENOMIC DNA]</scope>
    <source>
        <strain evidence="19 20">UWC36</strain>
    </source>
</reference>
<dbReference type="PANTHER" id="PTHR46417:SF1">
    <property type="entry name" value="TRNA (GUANINE-N(1)-)-METHYLTRANSFERASE"/>
    <property type="match status" value="1"/>
</dbReference>
<dbReference type="HAMAP" id="MF_00605">
    <property type="entry name" value="TrmD"/>
    <property type="match status" value="1"/>
</dbReference>
<dbReference type="NCBIfam" id="TIGR00088">
    <property type="entry name" value="trmD"/>
    <property type="match status" value="1"/>
</dbReference>
<evidence type="ECO:0000256" key="3">
    <source>
        <dbReference type="ARBA" id="ARBA00007630"/>
    </source>
</evidence>
<comment type="caution">
    <text evidence="19">The sequence shown here is derived from an EMBL/GenBank/DDBJ whole genome shotgun (WGS) entry which is preliminary data.</text>
</comment>
<organism evidence="19 20">
    <name type="scientific">Candidatus Jidaibacter acanthamoebae</name>
    <dbReference type="NCBI Taxonomy" id="86105"/>
    <lineage>
        <taxon>Bacteria</taxon>
        <taxon>Pseudomonadati</taxon>
        <taxon>Pseudomonadota</taxon>
        <taxon>Alphaproteobacteria</taxon>
        <taxon>Rickettsiales</taxon>
        <taxon>Candidatus Midichloriaceae</taxon>
        <taxon>Candidatus Jidaibacter</taxon>
    </lineage>
</organism>
<dbReference type="SUPFAM" id="SSF75217">
    <property type="entry name" value="alpha/beta knot"/>
    <property type="match status" value="1"/>
</dbReference>
<dbReference type="NCBIfam" id="NF000648">
    <property type="entry name" value="PRK00026.1"/>
    <property type="match status" value="1"/>
</dbReference>
<evidence type="ECO:0000256" key="7">
    <source>
        <dbReference type="ARBA" id="ARBA00022490"/>
    </source>
</evidence>
<dbReference type="GO" id="GO:0005829">
    <property type="term" value="C:cytosol"/>
    <property type="evidence" value="ECO:0007669"/>
    <property type="project" value="TreeGrafter"/>
</dbReference>
<dbReference type="Gene3D" id="3.40.1280.10">
    <property type="match status" value="1"/>
</dbReference>
<evidence type="ECO:0000256" key="15">
    <source>
        <dbReference type="HAMAP-Rule" id="MF_00605"/>
    </source>
</evidence>
<dbReference type="EC" id="2.1.1.228" evidence="5 15"/>
<dbReference type="InterPro" id="IPR016009">
    <property type="entry name" value="tRNA_MeTrfase_TRMD/TRM10"/>
</dbReference>
<feature type="domain" description="tRNA methyltransferase TRMD/TRM10-type" evidence="18">
    <location>
        <begin position="14"/>
        <end position="242"/>
    </location>
</feature>
<name>A0A0C1QNP6_9RICK</name>
<dbReference type="STRING" id="86105.NF27_DP02170"/>
<comment type="subunit">
    <text evidence="4 15 17">Homodimer.</text>
</comment>
<evidence type="ECO:0000256" key="10">
    <source>
        <dbReference type="ARBA" id="ARBA00022691"/>
    </source>
</evidence>
<dbReference type="InterPro" id="IPR023148">
    <property type="entry name" value="tRNA_m1G_MeTrfase_C_sf"/>
</dbReference>
<comment type="function">
    <text evidence="1 15 17">Specifically methylates guanosine-37 in various tRNAs.</text>
</comment>
<evidence type="ECO:0000256" key="11">
    <source>
        <dbReference type="ARBA" id="ARBA00022694"/>
    </source>
</evidence>
<proteinExistence type="inferred from homology"/>
<evidence type="ECO:0000256" key="8">
    <source>
        <dbReference type="ARBA" id="ARBA00022603"/>
    </source>
</evidence>
<dbReference type="PATRIC" id="fig|86105.3.peg.769"/>
<dbReference type="PIRSF" id="PIRSF000386">
    <property type="entry name" value="tRNA_mtase"/>
    <property type="match status" value="1"/>
</dbReference>
<evidence type="ECO:0000259" key="18">
    <source>
        <dbReference type="Pfam" id="PF01746"/>
    </source>
</evidence>
<dbReference type="InterPro" id="IPR029028">
    <property type="entry name" value="Alpha/beta_knot_MTases"/>
</dbReference>
<evidence type="ECO:0000256" key="12">
    <source>
        <dbReference type="ARBA" id="ARBA00029736"/>
    </source>
</evidence>
<feature type="binding site" evidence="15 16">
    <location>
        <begin position="145"/>
        <end position="150"/>
    </location>
    <ligand>
        <name>S-adenosyl-L-methionine</name>
        <dbReference type="ChEBI" id="CHEBI:59789"/>
    </ligand>
</feature>
<dbReference type="GO" id="GO:0052906">
    <property type="term" value="F:tRNA (guanine(37)-N1)-methyltransferase activity"/>
    <property type="evidence" value="ECO:0007669"/>
    <property type="project" value="UniProtKB-UniRule"/>
</dbReference>